<protein>
    <submittedName>
        <fullName evidence="1">Uncharacterized protein</fullName>
    </submittedName>
</protein>
<keyword evidence="1" id="KW-0496">Mitochondrion</keyword>
<evidence type="ECO:0000313" key="1">
    <source>
        <dbReference type="EMBL" id="ART31483.1"/>
    </source>
</evidence>
<dbReference type="AlphaFoldDB" id="A0A1Y0B284"/>
<reference evidence="1" key="1">
    <citation type="submission" date="2017-03" db="EMBL/GenBank/DDBJ databases">
        <title>The mitochondrial genome of the carnivorous plant Utricularia reniformis (Lentibulariaceae): structure, comparative analysis and evolutionary landmarks.</title>
        <authorList>
            <person name="Silva S.R."/>
            <person name="Alvarenga D.O."/>
            <person name="Michael T.P."/>
            <person name="Miranda V.F.O."/>
            <person name="Varani A.M."/>
        </authorList>
    </citation>
    <scope>NUCLEOTIDE SEQUENCE</scope>
</reference>
<proteinExistence type="predicted"/>
<name>A0A1Y0B284_9LAMI</name>
<dbReference type="EMBL" id="KY774314">
    <property type="protein sequence ID" value="ART31483.1"/>
    <property type="molecule type" value="Genomic_DNA"/>
</dbReference>
<accession>A0A1Y0B284</accession>
<organism evidence="1">
    <name type="scientific">Utricularia reniformis</name>
    <dbReference type="NCBI Taxonomy" id="192314"/>
    <lineage>
        <taxon>Eukaryota</taxon>
        <taxon>Viridiplantae</taxon>
        <taxon>Streptophyta</taxon>
        <taxon>Embryophyta</taxon>
        <taxon>Tracheophyta</taxon>
        <taxon>Spermatophyta</taxon>
        <taxon>Magnoliopsida</taxon>
        <taxon>eudicotyledons</taxon>
        <taxon>Gunneridae</taxon>
        <taxon>Pentapetalae</taxon>
        <taxon>asterids</taxon>
        <taxon>lamiids</taxon>
        <taxon>Lamiales</taxon>
        <taxon>Lentibulariaceae</taxon>
        <taxon>Utricularia</taxon>
    </lineage>
</organism>
<gene>
    <name evidence="1" type="ORF">AEK19_MT1278</name>
</gene>
<geneLocation type="mitochondrion" evidence="1"/>
<sequence length="100" mass="11411">MVQSKKKDSDHYQFTNAKCGSFRFRQLLQDERKGAQAASARDITLGQPRAHLNCSQCSGAIVHARSDIGFRFPIPTNYFRLQHPRMNGIPLCYRPQQSSK</sequence>